<dbReference type="GO" id="GO:0005198">
    <property type="term" value="F:structural molecule activity"/>
    <property type="evidence" value="ECO:0007669"/>
    <property type="project" value="InterPro"/>
</dbReference>
<dbReference type="EMBL" id="VZRB01000005">
    <property type="protein sequence ID" value="KAB1148215.1"/>
    <property type="molecule type" value="Genomic_DNA"/>
</dbReference>
<proteinExistence type="predicted"/>
<dbReference type="InterPro" id="IPR010667">
    <property type="entry name" value="Phage_T4_Gp19"/>
</dbReference>
<sequence>MDVIGHPYTTACFRLRIDGLTMADFSECTGLAAETGVEEYAEGGENRFTHRFPSRGSAPNLVLKRGSTADQGLWDWYSEYQRLGRVGPRDGQVQLLGTVRGRPTPVRVWSFRRGWPVKIAGPDLNAMSAAVAIESVEIAHHGLTLVTLPG</sequence>
<comment type="caution">
    <text evidence="1">The sequence shown here is derived from an EMBL/GenBank/DDBJ whole genome shotgun (WGS) entry which is preliminary data.</text>
</comment>
<dbReference type="AlphaFoldDB" id="A0A6H9V262"/>
<evidence type="ECO:0000313" key="1">
    <source>
        <dbReference type="EMBL" id="KAB1148215.1"/>
    </source>
</evidence>
<evidence type="ECO:0000313" key="2">
    <source>
        <dbReference type="Proteomes" id="UP000442707"/>
    </source>
</evidence>
<dbReference type="Pfam" id="PF06841">
    <property type="entry name" value="Phage_T4_gp19"/>
    <property type="match status" value="1"/>
</dbReference>
<dbReference type="Proteomes" id="UP000442707">
    <property type="component" value="Unassembled WGS sequence"/>
</dbReference>
<gene>
    <name evidence="1" type="ORF">F7R91_09950</name>
</gene>
<dbReference type="RefSeq" id="WP_150946681.1">
    <property type="nucleotide sequence ID" value="NZ_VZRB01000005.1"/>
</dbReference>
<keyword evidence="2" id="KW-1185">Reference proteome</keyword>
<dbReference type="NCBIfam" id="TIGR02241">
    <property type="entry name" value="conserved hypothetical phage tail region protein"/>
    <property type="match status" value="1"/>
</dbReference>
<organism evidence="1 2">
    <name type="scientific">Streptomyces luteolifulvus</name>
    <dbReference type="NCBI Taxonomy" id="2615112"/>
    <lineage>
        <taxon>Bacteria</taxon>
        <taxon>Bacillati</taxon>
        <taxon>Actinomycetota</taxon>
        <taxon>Actinomycetes</taxon>
        <taxon>Kitasatosporales</taxon>
        <taxon>Streptomycetaceae</taxon>
        <taxon>Streptomyces</taxon>
    </lineage>
</organism>
<dbReference type="PANTHER" id="PTHR38009">
    <property type="entry name" value="CONSERVED HYPOTHETICAL PHAGE TAIL PROTEIN"/>
    <property type="match status" value="1"/>
</dbReference>
<reference evidence="1 2" key="1">
    <citation type="submission" date="2019-09" db="EMBL/GenBank/DDBJ databases">
        <title>Screening of Novel Bioactive Compounds from Soil-Associated.</title>
        <authorList>
            <person name="Zhao S."/>
        </authorList>
    </citation>
    <scope>NUCLEOTIDE SEQUENCE [LARGE SCALE GENOMIC DNA]</scope>
    <source>
        <strain evidence="1 2">HIT-DPA4</strain>
    </source>
</reference>
<dbReference type="InterPro" id="IPR011747">
    <property type="entry name" value="CHP02241"/>
</dbReference>
<protein>
    <submittedName>
        <fullName evidence="1">Phage tail protein</fullName>
    </submittedName>
</protein>
<dbReference type="PANTHER" id="PTHR38009:SF1">
    <property type="entry name" value="CONSERVED HYPOTHETICAL PHAGE TAIL PROTEIN"/>
    <property type="match status" value="1"/>
</dbReference>
<name>A0A6H9V262_9ACTN</name>
<accession>A0A6H9V262</accession>